<dbReference type="RefSeq" id="WP_099686705.1">
    <property type="nucleotide sequence ID" value="NZ_JBOIRJ010000053.1"/>
</dbReference>
<comment type="caution">
    <text evidence="3">The sequence shown here is derived from an EMBL/GenBank/DDBJ whole genome shotgun (WGS) entry which is preliminary data.</text>
</comment>
<feature type="domain" description="Thioesterase" evidence="2">
    <location>
        <begin position="5"/>
        <end position="229"/>
    </location>
</feature>
<dbReference type="PANTHER" id="PTHR11487">
    <property type="entry name" value="THIOESTERASE"/>
    <property type="match status" value="1"/>
</dbReference>
<evidence type="ECO:0000256" key="1">
    <source>
        <dbReference type="ARBA" id="ARBA00007169"/>
    </source>
</evidence>
<name>A0A2G6Q4V6_9BACI</name>
<dbReference type="AlphaFoldDB" id="A0A2G6Q4V6"/>
<dbReference type="Gene3D" id="3.40.50.1820">
    <property type="entry name" value="alpha/beta hydrolase"/>
    <property type="match status" value="1"/>
</dbReference>
<evidence type="ECO:0000259" key="2">
    <source>
        <dbReference type="Pfam" id="PF00975"/>
    </source>
</evidence>
<gene>
    <name evidence="3" type="ORF">CO726_29715</name>
</gene>
<dbReference type="InterPro" id="IPR029058">
    <property type="entry name" value="AB_hydrolase_fold"/>
</dbReference>
<reference evidence="3 4" key="1">
    <citation type="submission" date="2017-09" db="EMBL/GenBank/DDBJ databases">
        <title>Biocontrol bacteria screening and application from spent mushroom substrate.</title>
        <authorList>
            <person name="Sun X."/>
        </authorList>
    </citation>
    <scope>NUCLEOTIDE SEQUENCE [LARGE SCALE GENOMIC DNA]</scope>
    <source>
        <strain evidence="3 4">100374</strain>
    </source>
</reference>
<protein>
    <submittedName>
        <fullName evidence="3">Oleoyl-ACP hydrolase</fullName>
    </submittedName>
</protein>
<dbReference type="GO" id="GO:0008610">
    <property type="term" value="P:lipid biosynthetic process"/>
    <property type="evidence" value="ECO:0007669"/>
    <property type="project" value="TreeGrafter"/>
</dbReference>
<accession>A0A2G6Q4V6</accession>
<dbReference type="Pfam" id="PF00975">
    <property type="entry name" value="Thioesterase"/>
    <property type="match status" value="1"/>
</dbReference>
<dbReference type="GO" id="GO:0016787">
    <property type="term" value="F:hydrolase activity"/>
    <property type="evidence" value="ECO:0007669"/>
    <property type="project" value="UniProtKB-KW"/>
</dbReference>
<dbReference type="SUPFAM" id="SSF53474">
    <property type="entry name" value="alpha/beta-Hydrolases"/>
    <property type="match status" value="1"/>
</dbReference>
<dbReference type="EMBL" id="NWUW01000063">
    <property type="protein sequence ID" value="PIE91868.1"/>
    <property type="molecule type" value="Genomic_DNA"/>
</dbReference>
<dbReference type="InterPro" id="IPR001031">
    <property type="entry name" value="Thioesterase"/>
</dbReference>
<sequence length="232" mass="26844">MNKSKLICLAHAGGSAQIFKEWGRFCNSIEFIPIEYSGRGGRIGENLFTNLNEMVDDVYKQILIHINECEKYSIFGHSFGGLVAFELIRNFDSFTPEHVFISGMGAPHKRKSHSFFHLLPDDQFIEKIKHMNGTPSAVLENKELMDLFLPILRADFKMNNEYQYNTESSRIKDDLSIIFGNKDNIIDRNNIPYWRGLTDGNCDFFEIDGDHFYVNRNYSDVLNIISKKCLHQ</sequence>
<keyword evidence="3" id="KW-0378">Hydrolase</keyword>
<comment type="similarity">
    <text evidence="1">Belongs to the thioesterase family.</text>
</comment>
<organism evidence="3 4">
    <name type="scientific">Bacillus fungorum</name>
    <dbReference type="NCBI Taxonomy" id="2039284"/>
    <lineage>
        <taxon>Bacteria</taxon>
        <taxon>Bacillati</taxon>
        <taxon>Bacillota</taxon>
        <taxon>Bacilli</taxon>
        <taxon>Bacillales</taxon>
        <taxon>Bacillaceae</taxon>
        <taxon>Bacillus</taxon>
    </lineage>
</organism>
<dbReference type="Proteomes" id="UP000228484">
    <property type="component" value="Unassembled WGS sequence"/>
</dbReference>
<evidence type="ECO:0000313" key="3">
    <source>
        <dbReference type="EMBL" id="PIE91868.1"/>
    </source>
</evidence>
<evidence type="ECO:0000313" key="4">
    <source>
        <dbReference type="Proteomes" id="UP000228484"/>
    </source>
</evidence>
<keyword evidence="4" id="KW-1185">Reference proteome</keyword>
<dbReference type="PANTHER" id="PTHR11487:SF0">
    <property type="entry name" value="S-ACYL FATTY ACID SYNTHASE THIOESTERASE, MEDIUM CHAIN"/>
    <property type="match status" value="1"/>
</dbReference>
<proteinExistence type="inferred from homology"/>
<dbReference type="InterPro" id="IPR012223">
    <property type="entry name" value="TEII"/>
</dbReference>